<dbReference type="EMBL" id="CAACVR010000028">
    <property type="protein sequence ID" value="VEU22803.1"/>
    <property type="molecule type" value="Genomic_DNA"/>
</dbReference>
<dbReference type="CDD" id="cd10719">
    <property type="entry name" value="DnaJ_zf"/>
    <property type="match status" value="1"/>
</dbReference>
<dbReference type="SUPFAM" id="SSF57938">
    <property type="entry name" value="DnaJ/Hsp40 cysteine-rich domain"/>
    <property type="match status" value="1"/>
</dbReference>
<dbReference type="FunFam" id="2.10.230.10:FF:000001">
    <property type="entry name" value="DnaJ subfamily A member 2"/>
    <property type="match status" value="1"/>
</dbReference>
<dbReference type="AlphaFoldDB" id="A0A448YPI4"/>
<dbReference type="GO" id="GO:0006457">
    <property type="term" value="P:protein folding"/>
    <property type="evidence" value="ECO:0007669"/>
    <property type="project" value="InterPro"/>
</dbReference>
<dbReference type="InterPro" id="IPR002939">
    <property type="entry name" value="DnaJ_C"/>
</dbReference>
<organism evidence="10 11">
    <name type="scientific">Brettanomyces naardenensis</name>
    <name type="common">Yeast</name>
    <dbReference type="NCBI Taxonomy" id="13370"/>
    <lineage>
        <taxon>Eukaryota</taxon>
        <taxon>Fungi</taxon>
        <taxon>Dikarya</taxon>
        <taxon>Ascomycota</taxon>
        <taxon>Saccharomycotina</taxon>
        <taxon>Pichiomycetes</taxon>
        <taxon>Pichiales</taxon>
        <taxon>Pichiaceae</taxon>
        <taxon>Brettanomyces</taxon>
    </lineage>
</organism>
<dbReference type="SUPFAM" id="SSF46565">
    <property type="entry name" value="Chaperone J-domain"/>
    <property type="match status" value="1"/>
</dbReference>
<keyword evidence="5" id="KW-0143">Chaperone</keyword>
<feature type="zinc finger region" description="CR-type" evidence="6">
    <location>
        <begin position="151"/>
        <end position="233"/>
    </location>
</feature>
<dbReference type="OrthoDB" id="550424at2759"/>
<dbReference type="PROSITE" id="PS50076">
    <property type="entry name" value="DNAJ_2"/>
    <property type="match status" value="1"/>
</dbReference>
<evidence type="ECO:0000259" key="8">
    <source>
        <dbReference type="PROSITE" id="PS50076"/>
    </source>
</evidence>
<feature type="domain" description="J" evidence="8">
    <location>
        <begin position="23"/>
        <end position="88"/>
    </location>
</feature>
<keyword evidence="2" id="KW-0677">Repeat</keyword>
<dbReference type="Pfam" id="PF00684">
    <property type="entry name" value="DnaJ_CXXCXGXG"/>
    <property type="match status" value="1"/>
</dbReference>
<evidence type="ECO:0000313" key="11">
    <source>
        <dbReference type="Proteomes" id="UP000290900"/>
    </source>
</evidence>
<dbReference type="Pfam" id="PF00226">
    <property type="entry name" value="DnaJ"/>
    <property type="match status" value="1"/>
</dbReference>
<dbReference type="PROSITE" id="PS00636">
    <property type="entry name" value="DNAJ_1"/>
    <property type="match status" value="1"/>
</dbReference>
<keyword evidence="11" id="KW-1185">Reference proteome</keyword>
<dbReference type="InterPro" id="IPR001305">
    <property type="entry name" value="HSP_DnaJ_Cys-rich_dom"/>
</dbReference>
<dbReference type="InterPro" id="IPR018253">
    <property type="entry name" value="DnaJ_domain_CS"/>
</dbReference>
<keyword evidence="3 6" id="KW-0863">Zinc-finger</keyword>
<feature type="chain" id="PRO_5019232163" evidence="7">
    <location>
        <begin position="21"/>
        <end position="376"/>
    </location>
</feature>
<dbReference type="CDD" id="cd06257">
    <property type="entry name" value="DnaJ"/>
    <property type="match status" value="1"/>
</dbReference>
<dbReference type="Gene3D" id="2.10.230.10">
    <property type="entry name" value="Heat shock protein DnaJ, cysteine-rich domain"/>
    <property type="match status" value="1"/>
</dbReference>
<dbReference type="CDD" id="cd10747">
    <property type="entry name" value="DnaJ_C"/>
    <property type="match status" value="1"/>
</dbReference>
<dbReference type="InterPro" id="IPR008971">
    <property type="entry name" value="HSP40/DnaJ_pept-bd"/>
</dbReference>
<dbReference type="PRINTS" id="PR00625">
    <property type="entry name" value="JDOMAIN"/>
</dbReference>
<evidence type="ECO:0000256" key="5">
    <source>
        <dbReference type="ARBA" id="ARBA00023186"/>
    </source>
</evidence>
<evidence type="ECO:0000313" key="10">
    <source>
        <dbReference type="EMBL" id="VEU22803.1"/>
    </source>
</evidence>
<dbReference type="Gene3D" id="2.60.260.20">
    <property type="entry name" value="Urease metallochaperone UreE, N-terminal domain"/>
    <property type="match status" value="2"/>
</dbReference>
<reference evidence="10 11" key="1">
    <citation type="submission" date="2018-12" db="EMBL/GenBank/DDBJ databases">
        <authorList>
            <person name="Tiukova I."/>
            <person name="Dainat J."/>
        </authorList>
    </citation>
    <scope>NUCLEOTIDE SEQUENCE [LARGE SCALE GENOMIC DNA]</scope>
</reference>
<name>A0A448YPI4_BRENA</name>
<dbReference type="InterPro" id="IPR044713">
    <property type="entry name" value="DNJA1/2-like"/>
</dbReference>
<keyword evidence="7" id="KW-0732">Signal</keyword>
<dbReference type="Gene3D" id="1.10.287.110">
    <property type="entry name" value="DnaJ domain"/>
    <property type="match status" value="1"/>
</dbReference>
<feature type="signal peptide" evidence="7">
    <location>
        <begin position="1"/>
        <end position="20"/>
    </location>
</feature>
<evidence type="ECO:0000256" key="1">
    <source>
        <dbReference type="ARBA" id="ARBA00022723"/>
    </source>
</evidence>
<evidence type="ECO:0000256" key="6">
    <source>
        <dbReference type="PROSITE-ProRule" id="PRU00546"/>
    </source>
</evidence>
<sequence>MPSPILLVLLLSSILGFVLCEADYYGVLGVPKDADEKQIKAAYRSLSKQYHPDKNPGDDSAQQKFIEIGAAYEVLNDPDKRAVYDRYGEEGLKNGGPGGAQGGGRGDPFDIFANFFGGAGRGGPRGGRPGKPRGGDVDTSVEIGLRDFYNGKNLDFQADLQDVCDECDGTGSADGKMHQCPVCHGGGRVVQKRQLAPGMIQQFESPCGECRGTGKKIDHECNKCHGHGVFINRRKYDFKVPPGAERNYVEVFSGESNKSPDWTAGDLRVVVHESSAGNLGYRRVGVNLYRTEVISMKESLRGGWERYIPFLDSYEQSLKLSRPVGKIVLNGDVEVIKGKGMPFPGAEDEHGDLFVKYEVIYPGGDSKLLKEIHDEL</sequence>
<accession>A0A448YPI4</accession>
<dbReference type="Proteomes" id="UP000290900">
    <property type="component" value="Unassembled WGS sequence"/>
</dbReference>
<dbReference type="FunCoup" id="A0A448YPI4">
    <property type="interactions" value="477"/>
</dbReference>
<dbReference type="Pfam" id="PF01556">
    <property type="entry name" value="DnaJ_C"/>
    <property type="match status" value="1"/>
</dbReference>
<dbReference type="PANTHER" id="PTHR43888">
    <property type="entry name" value="DNAJ-LIKE-2, ISOFORM A-RELATED"/>
    <property type="match status" value="1"/>
</dbReference>
<evidence type="ECO:0000256" key="7">
    <source>
        <dbReference type="SAM" id="SignalP"/>
    </source>
</evidence>
<dbReference type="SMART" id="SM00271">
    <property type="entry name" value="DnaJ"/>
    <property type="match status" value="1"/>
</dbReference>
<proteinExistence type="predicted"/>
<protein>
    <submittedName>
        <fullName evidence="10">DEKNAAC103861</fullName>
    </submittedName>
</protein>
<dbReference type="GO" id="GO:0030544">
    <property type="term" value="F:Hsp70 protein binding"/>
    <property type="evidence" value="ECO:0007669"/>
    <property type="project" value="InterPro"/>
</dbReference>
<evidence type="ECO:0000259" key="9">
    <source>
        <dbReference type="PROSITE" id="PS51188"/>
    </source>
</evidence>
<dbReference type="SUPFAM" id="SSF49493">
    <property type="entry name" value="HSP40/DnaJ peptide-binding domain"/>
    <property type="match status" value="2"/>
</dbReference>
<feature type="domain" description="CR-type" evidence="9">
    <location>
        <begin position="151"/>
        <end position="233"/>
    </location>
</feature>
<keyword evidence="4 6" id="KW-0862">Zinc</keyword>
<dbReference type="STRING" id="13370.A0A448YPI4"/>
<evidence type="ECO:0000256" key="2">
    <source>
        <dbReference type="ARBA" id="ARBA00022737"/>
    </source>
</evidence>
<evidence type="ECO:0000256" key="3">
    <source>
        <dbReference type="ARBA" id="ARBA00022771"/>
    </source>
</evidence>
<dbReference type="InterPro" id="IPR036410">
    <property type="entry name" value="HSP_DnaJ_Cys-rich_dom_sf"/>
</dbReference>
<dbReference type="GO" id="GO:0051082">
    <property type="term" value="F:unfolded protein binding"/>
    <property type="evidence" value="ECO:0007669"/>
    <property type="project" value="InterPro"/>
</dbReference>
<dbReference type="InterPro" id="IPR036869">
    <property type="entry name" value="J_dom_sf"/>
</dbReference>
<evidence type="ECO:0000256" key="4">
    <source>
        <dbReference type="ARBA" id="ARBA00022833"/>
    </source>
</evidence>
<gene>
    <name evidence="10" type="ORF">BRENAR_LOCUS3534</name>
</gene>
<dbReference type="InParanoid" id="A0A448YPI4"/>
<dbReference type="GO" id="GO:0008270">
    <property type="term" value="F:zinc ion binding"/>
    <property type="evidence" value="ECO:0007669"/>
    <property type="project" value="UniProtKB-KW"/>
</dbReference>
<keyword evidence="1 6" id="KW-0479">Metal-binding</keyword>
<dbReference type="InterPro" id="IPR001623">
    <property type="entry name" value="DnaJ_domain"/>
</dbReference>
<dbReference type="PROSITE" id="PS51188">
    <property type="entry name" value="ZF_CR"/>
    <property type="match status" value="1"/>
</dbReference>